<protein>
    <recommendedName>
        <fullName evidence="3">DUF3558 domain-containing protein</fullName>
    </recommendedName>
</protein>
<dbReference type="PROSITE" id="PS51257">
    <property type="entry name" value="PROKAR_LIPOPROTEIN"/>
    <property type="match status" value="1"/>
</dbReference>
<keyword evidence="2" id="KW-1185">Reference proteome</keyword>
<dbReference type="Proteomes" id="UP001597260">
    <property type="component" value="Unassembled WGS sequence"/>
</dbReference>
<sequence length="182" mass="18815">MRARLCLIGASVLMLSGCGEDTKPAGVAVPSPGVVELPASMASGACELLDYSSVEQKIGVRFDVSAASQLRKTQTCVLRTEAANHPDLALSVTDISVDASAFKTDLVPRGGQSVSGLGKAAYRLIAAPADEHGAAVEIGWLASDGRVVSLRYTLAAGQDKGAAEEFAGKLVTLAKEIDTSRR</sequence>
<dbReference type="EMBL" id="JBHTMP010000056">
    <property type="protein sequence ID" value="MFD1324717.1"/>
    <property type="molecule type" value="Genomic_DNA"/>
</dbReference>
<name>A0ABW3YJN0_9ACTN</name>
<accession>A0ABW3YJN0</accession>
<comment type="caution">
    <text evidence="1">The sequence shown here is derived from an EMBL/GenBank/DDBJ whole genome shotgun (WGS) entry which is preliminary data.</text>
</comment>
<reference evidence="2" key="1">
    <citation type="journal article" date="2019" name="Int. J. Syst. Evol. Microbiol.">
        <title>The Global Catalogue of Microorganisms (GCM) 10K type strain sequencing project: providing services to taxonomists for standard genome sequencing and annotation.</title>
        <authorList>
            <consortium name="The Broad Institute Genomics Platform"/>
            <consortium name="The Broad Institute Genome Sequencing Center for Infectious Disease"/>
            <person name="Wu L."/>
            <person name="Ma J."/>
        </authorList>
    </citation>
    <scope>NUCLEOTIDE SEQUENCE [LARGE SCALE GENOMIC DNA]</scope>
    <source>
        <strain evidence="2">JCM 31037</strain>
    </source>
</reference>
<evidence type="ECO:0008006" key="3">
    <source>
        <dbReference type="Google" id="ProtNLM"/>
    </source>
</evidence>
<organism evidence="1 2">
    <name type="scientific">Micromonospora sonneratiae</name>
    <dbReference type="NCBI Taxonomy" id="1184706"/>
    <lineage>
        <taxon>Bacteria</taxon>
        <taxon>Bacillati</taxon>
        <taxon>Actinomycetota</taxon>
        <taxon>Actinomycetes</taxon>
        <taxon>Micromonosporales</taxon>
        <taxon>Micromonosporaceae</taxon>
        <taxon>Micromonospora</taxon>
    </lineage>
</organism>
<evidence type="ECO:0000313" key="1">
    <source>
        <dbReference type="EMBL" id="MFD1324717.1"/>
    </source>
</evidence>
<proteinExistence type="predicted"/>
<gene>
    <name evidence="1" type="ORF">ACFQ4H_26895</name>
</gene>
<evidence type="ECO:0000313" key="2">
    <source>
        <dbReference type="Proteomes" id="UP001597260"/>
    </source>
</evidence>